<evidence type="ECO:0000313" key="4">
    <source>
        <dbReference type="Proteomes" id="UP000192257"/>
    </source>
</evidence>
<reference evidence="3 4" key="1">
    <citation type="submission" date="2017-03" db="EMBL/GenBank/DDBJ databases">
        <title>An alternative strategy for trypanosome survival in the mammalian bloodstream revealed through genome and transcriptome analysis of the ubiquitous bovine parasite Trypanosoma (Megatrypanum) theileri.</title>
        <authorList>
            <person name="Kelly S."/>
            <person name="Ivens A."/>
            <person name="Mott A."/>
            <person name="O'Neill E."/>
            <person name="Emms D."/>
            <person name="Macleod O."/>
            <person name="Voorheis P."/>
            <person name="Matthews J."/>
            <person name="Matthews K."/>
            <person name="Carrington M."/>
        </authorList>
    </citation>
    <scope>NUCLEOTIDE SEQUENCE [LARGE SCALE GENOMIC DNA]</scope>
    <source>
        <strain evidence="3">Edinburgh</strain>
    </source>
</reference>
<dbReference type="EMBL" id="NBCO01000007">
    <property type="protein sequence ID" value="ORC90773.1"/>
    <property type="molecule type" value="Genomic_DNA"/>
</dbReference>
<sequence length="513" mass="58699">MGRFNLDLCLIPQVTEGGVEYLPEDELRLALGSIAARADHIVSYATPHRIAAAIASNVRAGSEFTHQINMLIGNTHSREALIELLCDLTSKHVEDENLPLQCMIFASNETSVVCEIIGREEMKSVKEVICGMRQIVLVALKYGRRTVTFVVAQQLSTTLIASMLGSSWCHLWLLLGGNDSIDRSVSMLREALAVRDAVNGFRQVSEPLIREKDDIETLLQARASSDEEAQQLIDVLQKYMVEDNHKDFQRIVDEHAALQAAHADLQLYLTEREEYFTTQLEETEQEIEYLRQRLQESTTRVEKLDETEARIMELETELAKKNEELFIQREKAFESQREAEEQIQQLNLEYNIKLKELQSMDDRHKVENSVDSLQAELLEAQAALREMQEQLDDLNEENLQNVMEFQEKEKDWQKELKRAREKTEAAIEECLQLRTAITSQDSSMDIVKDTIQATWALQEQELDDLLLKIRAISSANASNVHRRVSPQRLTNSNPRNHIRVLSPSPLLNGNSYL</sequence>
<proteinExistence type="predicted"/>
<feature type="region of interest" description="Disordered" evidence="2">
    <location>
        <begin position="480"/>
        <end position="513"/>
    </location>
</feature>
<dbReference type="VEuPathDB" id="TriTrypDB:TM35_000071970"/>
<dbReference type="GeneID" id="39983423"/>
<keyword evidence="4" id="KW-1185">Reference proteome</keyword>
<gene>
    <name evidence="3" type="ORF">TM35_000071970</name>
</gene>
<feature type="coiled-coil region" evidence="1">
    <location>
        <begin position="280"/>
        <end position="436"/>
    </location>
</feature>
<evidence type="ECO:0000313" key="3">
    <source>
        <dbReference type="EMBL" id="ORC90773.1"/>
    </source>
</evidence>
<dbReference type="Proteomes" id="UP000192257">
    <property type="component" value="Unassembled WGS sequence"/>
</dbReference>
<dbReference type="AlphaFoldDB" id="A0A1X0P240"/>
<name>A0A1X0P240_9TRYP</name>
<dbReference type="SUPFAM" id="SSF57997">
    <property type="entry name" value="Tropomyosin"/>
    <property type="match status" value="1"/>
</dbReference>
<evidence type="ECO:0000256" key="1">
    <source>
        <dbReference type="SAM" id="Coils"/>
    </source>
</evidence>
<evidence type="ECO:0000256" key="2">
    <source>
        <dbReference type="SAM" id="MobiDB-lite"/>
    </source>
</evidence>
<comment type="caution">
    <text evidence="3">The sequence shown here is derived from an EMBL/GenBank/DDBJ whole genome shotgun (WGS) entry which is preliminary data.</text>
</comment>
<keyword evidence="1" id="KW-0175">Coiled coil</keyword>
<protein>
    <submittedName>
        <fullName evidence="3">Uncharacterized protein</fullName>
    </submittedName>
</protein>
<organism evidence="3 4">
    <name type="scientific">Trypanosoma theileri</name>
    <dbReference type="NCBI Taxonomy" id="67003"/>
    <lineage>
        <taxon>Eukaryota</taxon>
        <taxon>Discoba</taxon>
        <taxon>Euglenozoa</taxon>
        <taxon>Kinetoplastea</taxon>
        <taxon>Metakinetoplastina</taxon>
        <taxon>Trypanosomatida</taxon>
        <taxon>Trypanosomatidae</taxon>
        <taxon>Trypanosoma</taxon>
    </lineage>
</organism>
<dbReference type="RefSeq" id="XP_028884839.1">
    <property type="nucleotide sequence ID" value="XM_029023643.1"/>
</dbReference>
<dbReference type="OrthoDB" id="248738at2759"/>
<accession>A0A1X0P240</accession>